<evidence type="ECO:0000256" key="1">
    <source>
        <dbReference type="ARBA" id="ARBA00034125"/>
    </source>
</evidence>
<comment type="similarity">
    <text evidence="1">Belongs to the ThrE exporter (TC 2.A.79) family.</text>
</comment>
<dbReference type="EMBL" id="SPQZ01000003">
    <property type="protein sequence ID" value="TFV98461.1"/>
    <property type="molecule type" value="Genomic_DNA"/>
</dbReference>
<gene>
    <name evidence="4" type="ORF">E4M00_10760</name>
</gene>
<feature type="transmembrane region" description="Helical" evidence="2">
    <location>
        <begin position="206"/>
        <end position="228"/>
    </location>
</feature>
<feature type="transmembrane region" description="Helical" evidence="2">
    <location>
        <begin position="153"/>
        <end position="169"/>
    </location>
</feature>
<dbReference type="Pfam" id="PF06738">
    <property type="entry name" value="ThrE"/>
    <property type="match status" value="1"/>
</dbReference>
<reference evidence="4 5" key="1">
    <citation type="journal article" date="2018" name="J. Microbiol.">
        <title>Leifsonia flava sp. nov., a novel actinobacterium isolated from the rhizosphere of Aquilegia viridiflora.</title>
        <authorList>
            <person name="Cai Y."/>
            <person name="Tao W.Z."/>
            <person name="Ma Y.J."/>
            <person name="Cheng J."/>
            <person name="Zhang M.Y."/>
            <person name="Zhang Y.X."/>
        </authorList>
    </citation>
    <scope>NUCLEOTIDE SEQUENCE [LARGE SCALE GENOMIC DNA]</scope>
    <source>
        <strain evidence="4 5">SYP-B2174</strain>
    </source>
</reference>
<keyword evidence="5" id="KW-1185">Reference proteome</keyword>
<keyword evidence="2" id="KW-0812">Transmembrane</keyword>
<dbReference type="Proteomes" id="UP000298127">
    <property type="component" value="Unassembled WGS sequence"/>
</dbReference>
<name>A0A4Y9R184_9MICO</name>
<dbReference type="PANTHER" id="PTHR31082">
    <property type="entry name" value="PHEROMONE-REGULATED MEMBRANE PROTEIN 10"/>
    <property type="match status" value="1"/>
</dbReference>
<evidence type="ECO:0000256" key="2">
    <source>
        <dbReference type="SAM" id="Phobius"/>
    </source>
</evidence>
<evidence type="ECO:0000259" key="3">
    <source>
        <dbReference type="Pfam" id="PF06738"/>
    </source>
</evidence>
<feature type="transmembrane region" description="Helical" evidence="2">
    <location>
        <begin position="275"/>
        <end position="295"/>
    </location>
</feature>
<organism evidence="4 5">
    <name type="scientific">Orlajensenia leifsoniae</name>
    <dbReference type="NCBI Taxonomy" id="2561933"/>
    <lineage>
        <taxon>Bacteria</taxon>
        <taxon>Bacillati</taxon>
        <taxon>Actinomycetota</taxon>
        <taxon>Actinomycetes</taxon>
        <taxon>Micrococcales</taxon>
        <taxon>Microbacteriaceae</taxon>
        <taxon>Orlajensenia</taxon>
    </lineage>
</organism>
<sequence>MAEIAPDESELRSPDDGELRRFFVGLAEGLTAAGESVDRVQAIMQEVAAAYGAPDANFAVLPTMIMVQTGEATDTRVAISSKVRSSLRFDQIAELSALVRRARDGAIDPVEGIDELNAIGESTPRFGWPLRVFGHGVLTLGLALMLFPSWQGAAVAFALGLLVGLLKLLRSPTLALIFPVVAAFISSLVVFLLADTLGISDPLRVLIAPLVTFLPGGLLTTGTVELAAGQMIAGTARLVTGFVQLALLAFGILAAGTLVGIDGYSYMSSDSERLYLWWVPLIGLVLFAAGNYLHFSSPPRTFGWVLLVLVVAYGGQLLGGVVFGATLSGFFGALLMTPLVLWIESLRRGVPSQLTFLPAFWILVPGSAGLIGLTEVFGADANDQDLSSALTTVIAIALGVLIGTAVYRSIRYGAQELGNFHIDLPGVVAPLKPGTPGSWKRVFRRGQ</sequence>
<evidence type="ECO:0000313" key="5">
    <source>
        <dbReference type="Proteomes" id="UP000298127"/>
    </source>
</evidence>
<feature type="transmembrane region" description="Helical" evidence="2">
    <location>
        <begin position="235"/>
        <end position="255"/>
    </location>
</feature>
<feature type="transmembrane region" description="Helical" evidence="2">
    <location>
        <begin position="355"/>
        <end position="374"/>
    </location>
</feature>
<evidence type="ECO:0000313" key="4">
    <source>
        <dbReference type="EMBL" id="TFV98461.1"/>
    </source>
</evidence>
<feature type="domain" description="Threonine/serine exporter-like N-terminal" evidence="3">
    <location>
        <begin position="22"/>
        <end position="257"/>
    </location>
</feature>
<dbReference type="AlphaFoldDB" id="A0A4Y9R184"/>
<dbReference type="InterPro" id="IPR010619">
    <property type="entry name" value="ThrE-like_N"/>
</dbReference>
<dbReference type="PANTHER" id="PTHR31082:SF4">
    <property type="entry name" value="PHEROMONE-REGULATED MEMBRANE PROTEIN 10"/>
    <property type="match status" value="1"/>
</dbReference>
<dbReference type="InterPro" id="IPR051361">
    <property type="entry name" value="ThrE/Ser_Exporter"/>
</dbReference>
<feature type="transmembrane region" description="Helical" evidence="2">
    <location>
        <begin position="302"/>
        <end position="319"/>
    </location>
</feature>
<keyword evidence="2" id="KW-0472">Membrane</keyword>
<feature type="transmembrane region" description="Helical" evidence="2">
    <location>
        <begin position="325"/>
        <end position="343"/>
    </location>
</feature>
<comment type="caution">
    <text evidence="4">The sequence shown here is derived from an EMBL/GenBank/DDBJ whole genome shotgun (WGS) entry which is preliminary data.</text>
</comment>
<feature type="transmembrane region" description="Helical" evidence="2">
    <location>
        <begin position="176"/>
        <end position="194"/>
    </location>
</feature>
<dbReference type="RefSeq" id="WP_135120481.1">
    <property type="nucleotide sequence ID" value="NZ_SPQZ01000003.1"/>
</dbReference>
<protein>
    <submittedName>
        <fullName evidence="4">Threonine/serine exporter family protein</fullName>
    </submittedName>
</protein>
<accession>A0A4Y9R184</accession>
<dbReference type="GO" id="GO:0022857">
    <property type="term" value="F:transmembrane transporter activity"/>
    <property type="evidence" value="ECO:0007669"/>
    <property type="project" value="InterPro"/>
</dbReference>
<proteinExistence type="inferred from homology"/>
<keyword evidence="2" id="KW-1133">Transmembrane helix</keyword>
<feature type="transmembrane region" description="Helical" evidence="2">
    <location>
        <begin position="386"/>
        <end position="407"/>
    </location>
</feature>